<comment type="similarity">
    <text evidence="1">Belongs to the aldehyde dehydrogenase family.</text>
</comment>
<dbReference type="InterPro" id="IPR016161">
    <property type="entry name" value="Ald_DH/histidinol_DH"/>
</dbReference>
<comment type="caution">
    <text evidence="5">The sequence shown here is derived from an EMBL/GenBank/DDBJ whole genome shotgun (WGS) entry which is preliminary data.</text>
</comment>
<dbReference type="EMBL" id="JAUUCC010000113">
    <property type="protein sequence ID" value="MEE2054475.1"/>
    <property type="molecule type" value="Genomic_DNA"/>
</dbReference>
<feature type="domain" description="Aldehyde dehydrogenase" evidence="4">
    <location>
        <begin position="3"/>
        <end position="450"/>
    </location>
</feature>
<dbReference type="Gene3D" id="3.40.605.10">
    <property type="entry name" value="Aldehyde Dehydrogenase, Chain A, domain 1"/>
    <property type="match status" value="1"/>
</dbReference>
<dbReference type="PANTHER" id="PTHR43217">
    <property type="entry name" value="SUCCINATE SEMIALDEHYDE DEHYDROGENASE [NAD(P)+] SAD"/>
    <property type="match status" value="1"/>
</dbReference>
<dbReference type="InterPro" id="IPR015590">
    <property type="entry name" value="Aldehyde_DH_dom"/>
</dbReference>
<name>A0ABU7KYU5_9ACTN</name>
<dbReference type="Pfam" id="PF00171">
    <property type="entry name" value="Aldedh"/>
    <property type="match status" value="1"/>
</dbReference>
<evidence type="ECO:0000256" key="2">
    <source>
        <dbReference type="ARBA" id="ARBA00022857"/>
    </source>
</evidence>
<dbReference type="PANTHER" id="PTHR43217:SF2">
    <property type="entry name" value="SUCCINATE-SEMIALDEHYDE DEHYDROGENASE [NADP(+)]"/>
    <property type="match status" value="1"/>
</dbReference>
<dbReference type="CDD" id="cd07100">
    <property type="entry name" value="ALDH_SSADH1_GabD1"/>
    <property type="match status" value="1"/>
</dbReference>
<sequence>MTEYAVTDPATGRLVRRFPTATDAEVDTAVEAAGRAFRTWRLRPVAERAAYLAAAAERYRADRERLAGIITREMGKTTAEALGEVDLCARIYDYYAQNAAAFTADRVLDVSHGTATVRTEPIGALLGIMPWNYPHYQVARFAAPNIALGNTVLLKHAPSCPESAGAVAGLLADAGLPEGVYTNLYATEAQCVRIIEHPAVQGVSLTGSERAGRAVGEVAGRAMKKTVLELGGSDPFIVLPDADLGRAVRAAVAGRMGNAGQACTASKRFIVLDEVYDAFVEGFVDAVARLRVGDPTEEGVDLGPLSSEAAAVHVAGQVADAVAHGATVLTGGGRPDRPGAFVEPTVLTGVVPGTRAYREEIFGPVAVVHRVATVDEAVELANDTPYGLGSVVFGEDQEAALAVAGRLDVGMVSVNAPSRTQADLPFGGVKASGVGRELGEYGMAEFVNRKLLRTR</sequence>
<evidence type="ECO:0000259" key="4">
    <source>
        <dbReference type="Pfam" id="PF00171"/>
    </source>
</evidence>
<gene>
    <name evidence="5" type="ORF">Q8A49_28670</name>
</gene>
<evidence type="ECO:0000256" key="1">
    <source>
        <dbReference type="ARBA" id="ARBA00009986"/>
    </source>
</evidence>
<evidence type="ECO:0000313" key="6">
    <source>
        <dbReference type="Proteomes" id="UP001348641"/>
    </source>
</evidence>
<accession>A0ABU7KYU5</accession>
<dbReference type="SUPFAM" id="SSF53720">
    <property type="entry name" value="ALDH-like"/>
    <property type="match status" value="1"/>
</dbReference>
<dbReference type="InterPro" id="IPR044148">
    <property type="entry name" value="ALDH_GabD1-like"/>
</dbReference>
<protein>
    <submittedName>
        <fullName evidence="5">NAD-dependent succinate-semialdehyde dehydrogenase</fullName>
    </submittedName>
</protein>
<dbReference type="Proteomes" id="UP001348641">
    <property type="component" value="Unassembled WGS sequence"/>
</dbReference>
<keyword evidence="2" id="KW-0521">NADP</keyword>
<evidence type="ECO:0000256" key="3">
    <source>
        <dbReference type="ARBA" id="ARBA00023002"/>
    </source>
</evidence>
<dbReference type="Gene3D" id="3.40.309.10">
    <property type="entry name" value="Aldehyde Dehydrogenase, Chain A, domain 2"/>
    <property type="match status" value="1"/>
</dbReference>
<organism evidence="5 6">
    <name type="scientific">Nocardiopsis tropica</name>
    <dbReference type="NCBI Taxonomy" id="109330"/>
    <lineage>
        <taxon>Bacteria</taxon>
        <taxon>Bacillati</taxon>
        <taxon>Actinomycetota</taxon>
        <taxon>Actinomycetes</taxon>
        <taxon>Streptosporangiales</taxon>
        <taxon>Nocardiopsidaceae</taxon>
        <taxon>Nocardiopsis</taxon>
    </lineage>
</organism>
<dbReference type="InterPro" id="IPR047110">
    <property type="entry name" value="GABD/Sad-like"/>
</dbReference>
<keyword evidence="3" id="KW-0560">Oxidoreductase</keyword>
<reference evidence="5 6" key="1">
    <citation type="submission" date="2023-07" db="EMBL/GenBank/DDBJ databases">
        <authorList>
            <person name="Girao M."/>
            <person name="Carvalho M.F."/>
        </authorList>
    </citation>
    <scope>NUCLEOTIDE SEQUENCE [LARGE SCALE GENOMIC DNA]</scope>
    <source>
        <strain evidence="5 6">66/93</strain>
    </source>
</reference>
<dbReference type="InterPro" id="IPR016162">
    <property type="entry name" value="Ald_DH_N"/>
</dbReference>
<dbReference type="InterPro" id="IPR016163">
    <property type="entry name" value="Ald_DH_C"/>
</dbReference>
<evidence type="ECO:0000313" key="5">
    <source>
        <dbReference type="EMBL" id="MEE2054475.1"/>
    </source>
</evidence>
<dbReference type="RefSeq" id="WP_330161318.1">
    <property type="nucleotide sequence ID" value="NZ_BAAAJA010000009.1"/>
</dbReference>
<proteinExistence type="inferred from homology"/>